<protein>
    <submittedName>
        <fullName evidence="5">FadR/GntR family transcriptional regulator</fullName>
    </submittedName>
</protein>
<dbReference type="InterPro" id="IPR036388">
    <property type="entry name" value="WH-like_DNA-bd_sf"/>
</dbReference>
<dbReference type="Pfam" id="PF07729">
    <property type="entry name" value="FCD"/>
    <property type="match status" value="1"/>
</dbReference>
<organism evidence="5 6">
    <name type="scientific">Sporosarcina soli</name>
    <dbReference type="NCBI Taxonomy" id="334736"/>
    <lineage>
        <taxon>Bacteria</taxon>
        <taxon>Bacillati</taxon>
        <taxon>Bacillota</taxon>
        <taxon>Bacilli</taxon>
        <taxon>Bacillales</taxon>
        <taxon>Caryophanaceae</taxon>
        <taxon>Sporosarcina</taxon>
    </lineage>
</organism>
<dbReference type="Gene3D" id="1.20.120.530">
    <property type="entry name" value="GntR ligand-binding domain-like"/>
    <property type="match status" value="1"/>
</dbReference>
<evidence type="ECO:0000256" key="1">
    <source>
        <dbReference type="ARBA" id="ARBA00023015"/>
    </source>
</evidence>
<keyword evidence="1" id="KW-0805">Transcription regulation</keyword>
<gene>
    <name evidence="5" type="ORF">ACFPRA_14025</name>
</gene>
<dbReference type="PROSITE" id="PS50949">
    <property type="entry name" value="HTH_GNTR"/>
    <property type="match status" value="1"/>
</dbReference>
<proteinExistence type="predicted"/>
<dbReference type="InterPro" id="IPR011711">
    <property type="entry name" value="GntR_C"/>
</dbReference>
<dbReference type="SUPFAM" id="SSF48008">
    <property type="entry name" value="GntR ligand-binding domain-like"/>
    <property type="match status" value="1"/>
</dbReference>
<evidence type="ECO:0000259" key="4">
    <source>
        <dbReference type="PROSITE" id="PS50949"/>
    </source>
</evidence>
<comment type="caution">
    <text evidence="5">The sequence shown here is derived from an EMBL/GenBank/DDBJ whole genome shotgun (WGS) entry which is preliminary data.</text>
</comment>
<evidence type="ECO:0000256" key="3">
    <source>
        <dbReference type="ARBA" id="ARBA00023163"/>
    </source>
</evidence>
<reference evidence="6" key="1">
    <citation type="journal article" date="2019" name="Int. J. Syst. Evol. Microbiol.">
        <title>The Global Catalogue of Microorganisms (GCM) 10K type strain sequencing project: providing services to taxonomists for standard genome sequencing and annotation.</title>
        <authorList>
            <consortium name="The Broad Institute Genomics Platform"/>
            <consortium name="The Broad Institute Genome Sequencing Center for Infectious Disease"/>
            <person name="Wu L."/>
            <person name="Ma J."/>
        </authorList>
    </citation>
    <scope>NUCLEOTIDE SEQUENCE [LARGE SCALE GENOMIC DNA]</scope>
    <source>
        <strain evidence="6">CGMCC 4.1434</strain>
    </source>
</reference>
<keyword evidence="2" id="KW-0238">DNA-binding</keyword>
<dbReference type="EMBL" id="JBHSNO010000007">
    <property type="protein sequence ID" value="MFC5590020.1"/>
    <property type="molecule type" value="Genomic_DNA"/>
</dbReference>
<evidence type="ECO:0000313" key="5">
    <source>
        <dbReference type="EMBL" id="MFC5590020.1"/>
    </source>
</evidence>
<evidence type="ECO:0000313" key="6">
    <source>
        <dbReference type="Proteomes" id="UP001596109"/>
    </source>
</evidence>
<evidence type="ECO:0000256" key="2">
    <source>
        <dbReference type="ARBA" id="ARBA00023125"/>
    </source>
</evidence>
<feature type="domain" description="HTH gntR-type" evidence="4">
    <location>
        <begin position="5"/>
        <end position="73"/>
    </location>
</feature>
<sequence length="238" mass="27048">MSRKEKISQVISRELLQLIENGTYPPGTKLPTEKELATQFGVSRVPVREALSVLRATGVISSKQGGGSYVEETTSKALFQMIEINSDDIETIKYLFEMRKALEPEAAFLAATRRTPEQLDNMKELLQRLQKESVTEGKSGIEADIEFHRSIVHATHNPIMIQTIENLSMLYEKALAITLQPNVELDYKRKSVFKEHQRIVEAIELEEPELAKVQCLIHLRNAEKKLGLFIKDFVVEPD</sequence>
<dbReference type="PRINTS" id="PR00035">
    <property type="entry name" value="HTHGNTR"/>
</dbReference>
<dbReference type="PANTHER" id="PTHR43537">
    <property type="entry name" value="TRANSCRIPTIONAL REGULATOR, GNTR FAMILY"/>
    <property type="match status" value="1"/>
</dbReference>
<dbReference type="Pfam" id="PF00392">
    <property type="entry name" value="GntR"/>
    <property type="match status" value="1"/>
</dbReference>
<dbReference type="Proteomes" id="UP001596109">
    <property type="component" value="Unassembled WGS sequence"/>
</dbReference>
<keyword evidence="6" id="KW-1185">Reference proteome</keyword>
<dbReference type="InterPro" id="IPR000524">
    <property type="entry name" value="Tscrpt_reg_HTH_GntR"/>
</dbReference>
<keyword evidence="3" id="KW-0804">Transcription</keyword>
<dbReference type="RefSeq" id="WP_381435812.1">
    <property type="nucleotide sequence ID" value="NZ_JBHSNO010000007.1"/>
</dbReference>
<dbReference type="SUPFAM" id="SSF46785">
    <property type="entry name" value="Winged helix' DNA-binding domain"/>
    <property type="match status" value="1"/>
</dbReference>
<accession>A0ABW0TKR8</accession>
<dbReference type="InterPro" id="IPR036390">
    <property type="entry name" value="WH_DNA-bd_sf"/>
</dbReference>
<dbReference type="Gene3D" id="1.10.10.10">
    <property type="entry name" value="Winged helix-like DNA-binding domain superfamily/Winged helix DNA-binding domain"/>
    <property type="match status" value="1"/>
</dbReference>
<dbReference type="PANTHER" id="PTHR43537:SF5">
    <property type="entry name" value="UXU OPERON TRANSCRIPTIONAL REGULATOR"/>
    <property type="match status" value="1"/>
</dbReference>
<dbReference type="SMART" id="SM00345">
    <property type="entry name" value="HTH_GNTR"/>
    <property type="match status" value="1"/>
</dbReference>
<dbReference type="CDD" id="cd07377">
    <property type="entry name" value="WHTH_GntR"/>
    <property type="match status" value="1"/>
</dbReference>
<dbReference type="InterPro" id="IPR008920">
    <property type="entry name" value="TF_FadR/GntR_C"/>
</dbReference>
<dbReference type="SMART" id="SM00895">
    <property type="entry name" value="FCD"/>
    <property type="match status" value="1"/>
</dbReference>
<name>A0ABW0TKR8_9BACL</name>